<dbReference type="Pfam" id="PF06426">
    <property type="entry name" value="SATase_N"/>
    <property type="match status" value="1"/>
</dbReference>
<feature type="region of interest" description="Disordered" evidence="7">
    <location>
        <begin position="383"/>
        <end position="405"/>
    </location>
</feature>
<dbReference type="InterPro" id="IPR042122">
    <property type="entry name" value="Ser_AcTrfase_N_sf"/>
</dbReference>
<dbReference type="FunFam" id="2.160.10.10:FF:000002">
    <property type="entry name" value="Serine acetyltransferase"/>
    <property type="match status" value="1"/>
</dbReference>
<keyword evidence="6" id="KW-0012">Acyltransferase</keyword>
<evidence type="ECO:0000313" key="9">
    <source>
        <dbReference type="EMBL" id="CAE6244249.1"/>
    </source>
</evidence>
<feature type="domain" description="Serine acetyltransferase N-terminal" evidence="8">
    <location>
        <begin position="723"/>
        <end position="827"/>
    </location>
</feature>
<dbReference type="InterPro" id="IPR005881">
    <property type="entry name" value="Ser_O-AcTrfase"/>
</dbReference>
<evidence type="ECO:0000256" key="2">
    <source>
        <dbReference type="ARBA" id="ARBA00007274"/>
    </source>
</evidence>
<dbReference type="SUPFAM" id="SSF51161">
    <property type="entry name" value="Trimeric LpxA-like enzymes"/>
    <property type="match status" value="1"/>
</dbReference>
<dbReference type="InterPro" id="IPR045304">
    <property type="entry name" value="LbH_SAT"/>
</dbReference>
<dbReference type="GO" id="GO:0006355">
    <property type="term" value="P:regulation of DNA-templated transcription"/>
    <property type="evidence" value="ECO:0007669"/>
    <property type="project" value="InterPro"/>
</dbReference>
<dbReference type="Gene3D" id="2.160.10.10">
    <property type="entry name" value="Hexapeptide repeat proteins"/>
    <property type="match status" value="1"/>
</dbReference>
<comment type="pathway">
    <text evidence="1">Amino-acid biosynthesis; L-cysteine biosynthesis; L-cysteine from L-serine: step 1/2.</text>
</comment>
<dbReference type="Pfam" id="PF19239">
    <property type="entry name" value="GIY_YIG_domain"/>
    <property type="match status" value="2"/>
</dbReference>
<dbReference type="Pfam" id="PF00132">
    <property type="entry name" value="Hexapep"/>
    <property type="match status" value="1"/>
</dbReference>
<protein>
    <recommendedName>
        <fullName evidence="3">serine O-acetyltransferase</fullName>
        <ecNumber evidence="3">2.3.1.30</ecNumber>
    </recommendedName>
</protein>
<evidence type="ECO:0000256" key="5">
    <source>
        <dbReference type="ARBA" id="ARBA00022679"/>
    </source>
</evidence>
<dbReference type="AlphaFoldDB" id="A0A8S2BAJ6"/>
<dbReference type="Gene3D" id="1.10.3130.10">
    <property type="entry name" value="serine acetyltransferase, domain 1"/>
    <property type="match status" value="1"/>
</dbReference>
<dbReference type="InterPro" id="IPR018357">
    <property type="entry name" value="Hexapep_transf_CS"/>
</dbReference>
<feature type="region of interest" description="Disordered" evidence="7">
    <location>
        <begin position="682"/>
        <end position="701"/>
    </location>
</feature>
<feature type="compositionally biased region" description="Basic and acidic residues" evidence="7">
    <location>
        <begin position="393"/>
        <end position="403"/>
    </location>
</feature>
<feature type="region of interest" description="Disordered" evidence="7">
    <location>
        <begin position="311"/>
        <end position="332"/>
    </location>
</feature>
<proteinExistence type="inferred from homology"/>
<dbReference type="InterPro" id="IPR038909">
    <property type="entry name" value="Effector_transcript"/>
</dbReference>
<evidence type="ECO:0000256" key="6">
    <source>
        <dbReference type="ARBA" id="ARBA00023315"/>
    </source>
</evidence>
<dbReference type="InterPro" id="IPR010493">
    <property type="entry name" value="Ser_AcTrfase_N"/>
</dbReference>
<keyword evidence="4" id="KW-0028">Amino-acid biosynthesis</keyword>
<evidence type="ECO:0000256" key="3">
    <source>
        <dbReference type="ARBA" id="ARBA00013266"/>
    </source>
</evidence>
<dbReference type="EC" id="2.3.1.30" evidence="3"/>
<feature type="compositionally biased region" description="Basic and acidic residues" evidence="7">
    <location>
        <begin position="430"/>
        <end position="441"/>
    </location>
</feature>
<sequence>MEFGDGVSFAVVPTIFKREDYKRTKHDAVFSKWQVLIGSNDWEDFQNGKDGVGRYRVQNLPRKSCPGLYELGVAVIGQDQGRKLESDDVLAVYLGQAESVRSRLQRYGRSGAHLRNVNNLNDCVTIESPVKKAVTGGIFEDIFSKGGSILYRWAPMRSKREAEATEGMLLSTFDYAWNKGSNGERRQLDLLKKLGDREFMSKRKSGVSRMLFPFLRNQVGIRIKGEKHVLKEETKLSSDVDEEKSNNFFTSILKLTRSRPQPVSDRFEEVDGSCSDSVCGVLLENGGCCNRSPVKGRKRCIEHKGQRVCRVSPEKQTPPQPEIFTGQDHHNHKDSDGMCGVILPDMEPCNKKPVPGRKRCEDHKGMRINAFLFLLNQTDREKTVRAEISNPESHTESREEEASTRFCEATTKNGLPCTRSSPKGSKRCWQHKEKTSGEHSPENVQPGAAKLVACGVKFCNGLICERSPVKGRKRLIGIEFSSVAVVPTMYKREDYKRTKYDAIFSDWKIFIRPNDWKDFNNGKEGVIRRYRHEDLPPKCFTGLYELAVAVIGQDLGQKFDPDNVVPIYLGESVDVRSRLQNYGRCGGHLPASLFEDISLNGFYIFFRYALMGSKWEAAAIEGMILSTIDYACNTRNNGRRRQLELVEKLGDREFMSKRKSQVLVGGDRNRNLIAVVKMPPAGELRHQSPSKDKQSSDTQSTEAAAAAAAAISAAAADAEAAGLWTQIKAEARRDAEAEPALASYLYSTILSHSSLERSISFHLGNKLCSSTLLSTLLYDLFLNTFSSDPSLRNATVADLRAARVRDPACISFSHCLLNYKGFLAIQAHRVSHKLWTQSRKPLALALHSRISDVFAVDIHPAAKIGKGILLDHATGVVIGETAVIGNNVSILHHVTLGGTGKACGDRHPKIGDGCLIGAGATILGNVKIGAGAKVGAGSVVLIDVPCRATAVGNPARLVGGKEKPTIHDEECPGESMDHTSFISEWSDYII</sequence>
<dbReference type="Proteomes" id="UP000682877">
    <property type="component" value="Chromosome 8"/>
</dbReference>
<accession>A0A8S2BAJ6</accession>
<dbReference type="NCBIfam" id="TIGR01172">
    <property type="entry name" value="cysE"/>
    <property type="match status" value="1"/>
</dbReference>
<keyword evidence="10" id="KW-1185">Reference proteome</keyword>
<reference evidence="9" key="1">
    <citation type="submission" date="2021-01" db="EMBL/GenBank/DDBJ databases">
        <authorList>
            <person name="Bezrukov I."/>
        </authorList>
    </citation>
    <scope>NUCLEOTIDE SEQUENCE</scope>
</reference>
<dbReference type="GO" id="GO:0009001">
    <property type="term" value="F:serine O-acetyltransferase activity"/>
    <property type="evidence" value="ECO:0007669"/>
    <property type="project" value="UniProtKB-EC"/>
</dbReference>
<dbReference type="GO" id="GO:0005737">
    <property type="term" value="C:cytoplasm"/>
    <property type="evidence" value="ECO:0007669"/>
    <property type="project" value="InterPro"/>
</dbReference>
<dbReference type="PANTHER" id="PTHR35133">
    <property type="entry name" value="PROTEIN EFFECTOR OF TRANSCRIPTION 2-RELATED"/>
    <property type="match status" value="1"/>
</dbReference>
<dbReference type="InterPro" id="IPR011004">
    <property type="entry name" value="Trimer_LpxA-like_sf"/>
</dbReference>
<evidence type="ECO:0000256" key="4">
    <source>
        <dbReference type="ARBA" id="ARBA00022605"/>
    </source>
</evidence>
<keyword evidence="5" id="KW-0808">Transferase</keyword>
<evidence type="ECO:0000259" key="8">
    <source>
        <dbReference type="SMART" id="SM00971"/>
    </source>
</evidence>
<gene>
    <name evidence="9" type="ORF">AARE701A_LOCUS21679</name>
</gene>
<dbReference type="PROSITE" id="PS00101">
    <property type="entry name" value="HEXAPEP_TRANSFERASES"/>
    <property type="match status" value="1"/>
</dbReference>
<dbReference type="GO" id="GO:0003677">
    <property type="term" value="F:DNA binding"/>
    <property type="evidence" value="ECO:0007669"/>
    <property type="project" value="InterPro"/>
</dbReference>
<comment type="similarity">
    <text evidence="2">Belongs to the transferase hexapeptide repeat family.</text>
</comment>
<dbReference type="GO" id="GO:0006535">
    <property type="term" value="P:cysteine biosynthetic process from serine"/>
    <property type="evidence" value="ECO:0007669"/>
    <property type="project" value="InterPro"/>
</dbReference>
<dbReference type="SMART" id="SM00971">
    <property type="entry name" value="SATase_N"/>
    <property type="match status" value="1"/>
</dbReference>
<organism evidence="9 10">
    <name type="scientific">Arabidopsis arenosa</name>
    <name type="common">Sand rock-cress</name>
    <name type="synonym">Cardaminopsis arenosa</name>
    <dbReference type="NCBI Taxonomy" id="38785"/>
    <lineage>
        <taxon>Eukaryota</taxon>
        <taxon>Viridiplantae</taxon>
        <taxon>Streptophyta</taxon>
        <taxon>Embryophyta</taxon>
        <taxon>Tracheophyta</taxon>
        <taxon>Spermatophyta</taxon>
        <taxon>Magnoliopsida</taxon>
        <taxon>eudicotyledons</taxon>
        <taxon>Gunneridae</taxon>
        <taxon>Pentapetalae</taxon>
        <taxon>rosids</taxon>
        <taxon>malvids</taxon>
        <taxon>Brassicales</taxon>
        <taxon>Brassicaceae</taxon>
        <taxon>Camelineae</taxon>
        <taxon>Arabidopsis</taxon>
    </lineage>
</organism>
<dbReference type="InterPro" id="IPR001451">
    <property type="entry name" value="Hexapep"/>
</dbReference>
<dbReference type="InterPro" id="IPR053376">
    <property type="entry name" value="Serine_acetyltransferase"/>
</dbReference>
<name>A0A8S2BAJ6_ARAAE</name>
<evidence type="ECO:0000256" key="1">
    <source>
        <dbReference type="ARBA" id="ARBA00004876"/>
    </source>
</evidence>
<dbReference type="CDD" id="cd03354">
    <property type="entry name" value="LbH_SAT"/>
    <property type="match status" value="1"/>
</dbReference>
<dbReference type="EMBL" id="LR999458">
    <property type="protein sequence ID" value="CAE6244249.1"/>
    <property type="molecule type" value="Genomic_DNA"/>
</dbReference>
<feature type="region of interest" description="Disordered" evidence="7">
    <location>
        <begin position="417"/>
        <end position="444"/>
    </location>
</feature>
<dbReference type="PANTHER" id="PTHR35133:SF1">
    <property type="entry name" value="PROTEIN EFFECTOR OF TRANSCRIPTION 2-RELATED"/>
    <property type="match status" value="1"/>
</dbReference>
<evidence type="ECO:0000256" key="7">
    <source>
        <dbReference type="SAM" id="MobiDB-lite"/>
    </source>
</evidence>
<feature type="compositionally biased region" description="Basic and acidic residues" evidence="7">
    <location>
        <begin position="683"/>
        <end position="695"/>
    </location>
</feature>
<evidence type="ECO:0000313" key="10">
    <source>
        <dbReference type="Proteomes" id="UP000682877"/>
    </source>
</evidence>
<dbReference type="NCBIfam" id="NF041874">
    <property type="entry name" value="EPS_EpsC"/>
    <property type="match status" value="1"/>
</dbReference>